<comment type="caution">
    <text evidence="2">The sequence shown here is derived from an EMBL/GenBank/DDBJ whole genome shotgun (WGS) entry which is preliminary data.</text>
</comment>
<evidence type="ECO:0000259" key="1">
    <source>
        <dbReference type="Pfam" id="PF18276"/>
    </source>
</evidence>
<reference evidence="2 3" key="1">
    <citation type="submission" date="2023-07" db="EMBL/GenBank/DDBJ databases">
        <title>Novel species in genus Planococcus.</title>
        <authorList>
            <person name="Ning S."/>
        </authorList>
    </citation>
    <scope>NUCLEOTIDE SEQUENCE [LARGE SCALE GENOMIC DNA]</scope>
    <source>
        <strain evidence="2 3">N017</strain>
    </source>
</reference>
<dbReference type="RefSeq" id="WP_301856714.1">
    <property type="nucleotide sequence ID" value="NZ_JAUJWU010000003.1"/>
</dbReference>
<keyword evidence="3" id="KW-1185">Reference proteome</keyword>
<organism evidence="2 3">
    <name type="scientific">Planococcus shenhongbingii</name>
    <dbReference type="NCBI Taxonomy" id="3058398"/>
    <lineage>
        <taxon>Bacteria</taxon>
        <taxon>Bacillati</taxon>
        <taxon>Bacillota</taxon>
        <taxon>Bacilli</taxon>
        <taxon>Bacillales</taxon>
        <taxon>Caryophanaceae</taxon>
        <taxon>Planococcus</taxon>
    </lineage>
</organism>
<dbReference type="InterPro" id="IPR040840">
    <property type="entry name" value="TcA_TcB_BD"/>
</dbReference>
<gene>
    <name evidence="2" type="ORF">QWY13_11465</name>
</gene>
<name>A0ABT8NDY4_9BACL</name>
<feature type="domain" description="Tc toxin complex TcA C-terminal TcB-binding" evidence="1">
    <location>
        <begin position="803"/>
        <end position="1102"/>
    </location>
</feature>
<accession>A0ABT8NDY4</accession>
<proteinExistence type="predicted"/>
<dbReference type="Pfam" id="PF18276">
    <property type="entry name" value="TcA_TcB_BD"/>
    <property type="match status" value="1"/>
</dbReference>
<evidence type="ECO:0000313" key="3">
    <source>
        <dbReference type="Proteomes" id="UP001172142"/>
    </source>
</evidence>
<sequence>MKFGKTTQSAFHGSVQYQDYKYLDLWRDGVETETGVKHIITQTRTLRYRFYPHFHKYVDELKMRLIEKSVPGLQAVDTEYAPSPNNDGTYQTLPFSFQAALPIGLALQLPIPGKHEEFETITLPGSVAVTLPDGIKIKLADGNVATLPGSVIARDTQRGTRVVLVDGTAIVDLDLGTEVLTASDAIVTLPTAILISGGDGQLRRLTEPSIVKVPDGTKVKILGGKPRPTLFREIFTAAQYAPTEMVEQPYPVRDLDFTSSGAYSVYNWELFYHIPLAVAVHLSKNQRYEDAQRWFHFIFDPTDDTDGTTPERFWKVKPFQYTEVKQIEDILVNLSSGADYTMQQDTMNSINAWKDSPFRPHLIARYRHSAYMYKAVMAYLDNLIDWGDDLFRQDTGESINEATQIYVLAALILGVRPQAVPKKGSLAPLTYASKRGKWDEFDNTLVQMESELLFDLAPFPIPSGESDQFATLQSIGASLFFCVPRNDKLMSYWDTVADRLFKIRNSLNLQGNFRQLPLFEPPIDPALLARAAAAGLDVGAVVAGINQPLPLVRFQLLIQKATEICQEVKSLGNNLLSALEKEDNEKLALLRAQHETVILGLVEKVKYAQWHEAIKNRESLEVSLTNAKERYIYYELMLGKSASDIKIPILESLDTKGLEDLKFKSNDPEELKRQDIKIDIAQDLGASGGKIVSSYETKELNAMQSARDWQVRASTMATAASTSYYIPTYHTKAAFWGMGVAFEFGGQHVGPALQAIAEYQRNLSSQDTYEATMNAKTAGYDRREQDWAQQSNLAVGEINQIFKQLRAAQIREHMSWREWQNHKEQMNQSAAIENFLKNEKNEETKKKTTVSFYTWLKREVRGMYAQVYQFAFDVAKKAERALQHELGKPDQTFLQYGYMSGKEGLLAGEKLYLDLKRMEMAYHELNQREYELAKHISLLQVDPLALITLRTTGQCTVKLPESLFDMDGPGHYFRRIKTVSLSIPCVTGPYASVNCTLTLQKSSIRKTQTLHEGGIYAREVNEDDRFSDYFGSLQSIVTSSAQNDSGLFETNLRDERYLPFENSGVISEWLLQLPADPSSKDDLCQFDYNTISDVILHIRYTAREGGIPLRKGAKKTINDEIKAAKAAGSVRLFSVRHEFPNEWTKFQNQTQEENKRFELALQLRNEHYPFWSKNRLNAVESIELYARGADKPLNIFKSADKSDTGKDTLDVPVGTLLSGSLKKDLPKSPVGVLKLYFNSKKLVDLWIAVKWSG</sequence>
<protein>
    <recommendedName>
        <fullName evidence="1">Tc toxin complex TcA C-terminal TcB-binding domain-containing protein</fullName>
    </recommendedName>
</protein>
<dbReference type="EMBL" id="JAUJWU010000003">
    <property type="protein sequence ID" value="MDN7246102.1"/>
    <property type="molecule type" value="Genomic_DNA"/>
</dbReference>
<evidence type="ECO:0000313" key="2">
    <source>
        <dbReference type="EMBL" id="MDN7246102.1"/>
    </source>
</evidence>
<dbReference type="Proteomes" id="UP001172142">
    <property type="component" value="Unassembled WGS sequence"/>
</dbReference>